<dbReference type="EnsemblPlants" id="Kaladp0036s0096.1.v1.1">
    <property type="protein sequence ID" value="Kaladp0036s0096.1.v1.1.CDS.1"/>
    <property type="gene ID" value="Kaladp0036s0096.v1.1"/>
</dbReference>
<sequence length="67" mass="8045">MHPASIMQLRATRYACFTYIPLYLQLYHNRGFLSTAQLHKSCKFLSKWNFMNKYKIHIQYSGITELQ</sequence>
<proteinExistence type="predicted"/>
<dbReference type="AlphaFoldDB" id="A0A7N0TFY6"/>
<reference evidence="1" key="1">
    <citation type="submission" date="2021-01" db="UniProtKB">
        <authorList>
            <consortium name="EnsemblPlants"/>
        </authorList>
    </citation>
    <scope>IDENTIFICATION</scope>
</reference>
<accession>A0A7N0TFY6</accession>
<protein>
    <submittedName>
        <fullName evidence="1">Uncharacterized protein</fullName>
    </submittedName>
</protein>
<evidence type="ECO:0000313" key="1">
    <source>
        <dbReference type="EnsemblPlants" id="Kaladp0036s0096.1.v1.1.CDS.1"/>
    </source>
</evidence>
<keyword evidence="2" id="KW-1185">Reference proteome</keyword>
<dbReference type="Proteomes" id="UP000594263">
    <property type="component" value="Unplaced"/>
</dbReference>
<name>A0A7N0TFY6_KALFE</name>
<evidence type="ECO:0000313" key="2">
    <source>
        <dbReference type="Proteomes" id="UP000594263"/>
    </source>
</evidence>
<dbReference type="Gramene" id="Kaladp0036s0096.1.v1.1">
    <property type="protein sequence ID" value="Kaladp0036s0096.1.v1.1.CDS.1"/>
    <property type="gene ID" value="Kaladp0036s0096.v1.1"/>
</dbReference>
<organism evidence="1 2">
    <name type="scientific">Kalanchoe fedtschenkoi</name>
    <name type="common">Lavender scallops</name>
    <name type="synonym">South American air plant</name>
    <dbReference type="NCBI Taxonomy" id="63787"/>
    <lineage>
        <taxon>Eukaryota</taxon>
        <taxon>Viridiplantae</taxon>
        <taxon>Streptophyta</taxon>
        <taxon>Embryophyta</taxon>
        <taxon>Tracheophyta</taxon>
        <taxon>Spermatophyta</taxon>
        <taxon>Magnoliopsida</taxon>
        <taxon>eudicotyledons</taxon>
        <taxon>Gunneridae</taxon>
        <taxon>Pentapetalae</taxon>
        <taxon>Saxifragales</taxon>
        <taxon>Crassulaceae</taxon>
        <taxon>Kalanchoe</taxon>
    </lineage>
</organism>